<evidence type="ECO:0000256" key="5">
    <source>
        <dbReference type="ARBA" id="ARBA00022692"/>
    </source>
</evidence>
<dbReference type="PANTHER" id="PTHR30529:SF1">
    <property type="entry name" value="CYTOCHROME B561 HOMOLOG 2"/>
    <property type="match status" value="1"/>
</dbReference>
<keyword evidence="5 12" id="KW-0812">Transmembrane</keyword>
<keyword evidence="8 12" id="KW-1133">Transmembrane helix</keyword>
<dbReference type="GO" id="GO:0022904">
    <property type="term" value="P:respiratory electron transport chain"/>
    <property type="evidence" value="ECO:0007669"/>
    <property type="project" value="InterPro"/>
</dbReference>
<dbReference type="EMBL" id="AP018203">
    <property type="protein sequence ID" value="BAY53380.1"/>
    <property type="molecule type" value="Genomic_DNA"/>
</dbReference>
<evidence type="ECO:0000256" key="11">
    <source>
        <dbReference type="ARBA" id="ARBA00037975"/>
    </source>
</evidence>
<sequence length="189" mass="22035">MALAQSFKPRLNNAFKQLMSVHWWMSGAYLVLFVTGTFMSQLDRSVAYRGSLYDFHKSIGVISMALLTWRIFLLLQVWWKKYTKRSPKFTTAWFKTVALHSSLYLLMWAVPIAGFLLSNSFRPNNVKFFGIVLPDLFPQNEAMVEIGRSAHFWLAYTFLALIVLHLVAQWKVVRANWRRLSNLLKPRTA</sequence>
<accession>A0A1Z4J9G3</accession>
<reference evidence="14 15" key="1">
    <citation type="submission" date="2017-06" db="EMBL/GenBank/DDBJ databases">
        <title>Genome sequencing of cyanobaciteial culture collection at National Institute for Environmental Studies (NIES).</title>
        <authorList>
            <person name="Hirose Y."/>
            <person name="Shimura Y."/>
            <person name="Fujisawa T."/>
            <person name="Nakamura Y."/>
            <person name="Kawachi M."/>
        </authorList>
    </citation>
    <scope>NUCLEOTIDE SEQUENCE [LARGE SCALE GENOMIC DNA]</scope>
    <source>
        <strain evidence="14 15">NIES-2135</strain>
    </source>
</reference>
<dbReference type="InterPro" id="IPR011577">
    <property type="entry name" value="Cyt_b561_bac/Ni-Hgenase"/>
</dbReference>
<evidence type="ECO:0000256" key="1">
    <source>
        <dbReference type="ARBA" id="ARBA00004651"/>
    </source>
</evidence>
<evidence type="ECO:0000256" key="7">
    <source>
        <dbReference type="ARBA" id="ARBA00022982"/>
    </source>
</evidence>
<dbReference type="InterPro" id="IPR052168">
    <property type="entry name" value="Cytochrome_b561_oxidase"/>
</dbReference>
<evidence type="ECO:0000256" key="3">
    <source>
        <dbReference type="ARBA" id="ARBA00022475"/>
    </source>
</evidence>
<feature type="transmembrane region" description="Helical" evidence="12">
    <location>
        <begin position="21"/>
        <end position="39"/>
    </location>
</feature>
<name>A0A1Z4J9G3_LEPBY</name>
<comment type="similarity">
    <text evidence="11">Belongs to the cytochrome b561 family.</text>
</comment>
<evidence type="ECO:0000256" key="2">
    <source>
        <dbReference type="ARBA" id="ARBA00022448"/>
    </source>
</evidence>
<evidence type="ECO:0000256" key="12">
    <source>
        <dbReference type="SAM" id="Phobius"/>
    </source>
</evidence>
<dbReference type="GO" id="GO:0046872">
    <property type="term" value="F:metal ion binding"/>
    <property type="evidence" value="ECO:0007669"/>
    <property type="project" value="UniProtKB-KW"/>
</dbReference>
<dbReference type="AlphaFoldDB" id="A0A1Z4J9G3"/>
<keyword evidence="15" id="KW-1185">Reference proteome</keyword>
<feature type="transmembrane region" description="Helical" evidence="12">
    <location>
        <begin position="153"/>
        <end position="173"/>
    </location>
</feature>
<protein>
    <recommendedName>
        <fullName evidence="13">Cytochrome b561 bacterial/Ni-hydrogenase domain-containing protein</fullName>
    </recommendedName>
</protein>
<feature type="transmembrane region" description="Helical" evidence="12">
    <location>
        <begin position="59"/>
        <end position="79"/>
    </location>
</feature>
<dbReference type="GO" id="GO:0020037">
    <property type="term" value="F:heme binding"/>
    <property type="evidence" value="ECO:0007669"/>
    <property type="project" value="TreeGrafter"/>
</dbReference>
<evidence type="ECO:0000313" key="14">
    <source>
        <dbReference type="EMBL" id="BAY53380.1"/>
    </source>
</evidence>
<dbReference type="InterPro" id="IPR016174">
    <property type="entry name" value="Di-haem_cyt_TM"/>
</dbReference>
<keyword evidence="4" id="KW-0349">Heme</keyword>
<dbReference type="Proteomes" id="UP000217895">
    <property type="component" value="Chromosome"/>
</dbReference>
<feature type="transmembrane region" description="Helical" evidence="12">
    <location>
        <begin position="91"/>
        <end position="117"/>
    </location>
</feature>
<keyword evidence="3" id="KW-1003">Cell membrane</keyword>
<dbReference type="Pfam" id="PF01292">
    <property type="entry name" value="Ni_hydr_CYTB"/>
    <property type="match status" value="1"/>
</dbReference>
<keyword evidence="6" id="KW-0479">Metal-binding</keyword>
<evidence type="ECO:0000313" key="15">
    <source>
        <dbReference type="Proteomes" id="UP000217895"/>
    </source>
</evidence>
<evidence type="ECO:0000256" key="10">
    <source>
        <dbReference type="ARBA" id="ARBA00023136"/>
    </source>
</evidence>
<keyword evidence="2" id="KW-0813">Transport</keyword>
<dbReference type="GO" id="GO:0009055">
    <property type="term" value="F:electron transfer activity"/>
    <property type="evidence" value="ECO:0007669"/>
    <property type="project" value="InterPro"/>
</dbReference>
<evidence type="ECO:0000256" key="6">
    <source>
        <dbReference type="ARBA" id="ARBA00022723"/>
    </source>
</evidence>
<comment type="subcellular location">
    <subcellularLocation>
        <location evidence="1">Cell membrane</location>
        <topology evidence="1">Multi-pass membrane protein</topology>
    </subcellularLocation>
</comment>
<evidence type="ECO:0000256" key="4">
    <source>
        <dbReference type="ARBA" id="ARBA00022617"/>
    </source>
</evidence>
<organism evidence="14 15">
    <name type="scientific">Leptolyngbya boryana NIES-2135</name>
    <dbReference type="NCBI Taxonomy" id="1973484"/>
    <lineage>
        <taxon>Bacteria</taxon>
        <taxon>Bacillati</taxon>
        <taxon>Cyanobacteriota</taxon>
        <taxon>Cyanophyceae</taxon>
        <taxon>Leptolyngbyales</taxon>
        <taxon>Leptolyngbyaceae</taxon>
        <taxon>Leptolyngbya group</taxon>
        <taxon>Leptolyngbya</taxon>
    </lineage>
</organism>
<dbReference type="SUPFAM" id="SSF81342">
    <property type="entry name" value="Transmembrane di-heme cytochromes"/>
    <property type="match status" value="1"/>
</dbReference>
<gene>
    <name evidence="14" type="ORF">NIES2135_01850</name>
</gene>
<proteinExistence type="inferred from homology"/>
<dbReference type="GO" id="GO:0005886">
    <property type="term" value="C:plasma membrane"/>
    <property type="evidence" value="ECO:0007669"/>
    <property type="project" value="UniProtKB-SubCell"/>
</dbReference>
<keyword evidence="7" id="KW-0249">Electron transport</keyword>
<keyword evidence="9" id="KW-0408">Iron</keyword>
<keyword evidence="10 12" id="KW-0472">Membrane</keyword>
<dbReference type="PANTHER" id="PTHR30529">
    <property type="entry name" value="CYTOCHROME B561"/>
    <property type="match status" value="1"/>
</dbReference>
<evidence type="ECO:0000256" key="8">
    <source>
        <dbReference type="ARBA" id="ARBA00022989"/>
    </source>
</evidence>
<feature type="domain" description="Cytochrome b561 bacterial/Ni-hydrogenase" evidence="13">
    <location>
        <begin position="19"/>
        <end position="169"/>
    </location>
</feature>
<evidence type="ECO:0000259" key="13">
    <source>
        <dbReference type="Pfam" id="PF01292"/>
    </source>
</evidence>
<evidence type="ECO:0000256" key="9">
    <source>
        <dbReference type="ARBA" id="ARBA00023004"/>
    </source>
</evidence>